<keyword evidence="2" id="KW-1185">Reference proteome</keyword>
<proteinExistence type="predicted"/>
<reference evidence="1 2" key="1">
    <citation type="journal article" date="2017" name="Curr. Biol.">
        <title>The Evolution of Venom by Co-option of Single-Copy Genes.</title>
        <authorList>
            <person name="Martinson E.O."/>
            <person name="Mrinalini"/>
            <person name="Kelkar Y.D."/>
            <person name="Chang C.H."/>
            <person name="Werren J.H."/>
        </authorList>
    </citation>
    <scope>NUCLEOTIDE SEQUENCE [LARGE SCALE GENOMIC DNA]</scope>
    <source>
        <strain evidence="1 2">Alberta</strain>
        <tissue evidence="1">Whole body</tissue>
    </source>
</reference>
<gene>
    <name evidence="1" type="ORF">TSAR_005415</name>
</gene>
<name>A0A232EDU0_9HYME</name>
<accession>A0A232EDU0</accession>
<protein>
    <submittedName>
        <fullName evidence="1">Uncharacterized protein</fullName>
    </submittedName>
</protein>
<comment type="caution">
    <text evidence="1">The sequence shown here is derived from an EMBL/GenBank/DDBJ whole genome shotgun (WGS) entry which is preliminary data.</text>
</comment>
<dbReference type="Proteomes" id="UP000215335">
    <property type="component" value="Unassembled WGS sequence"/>
</dbReference>
<evidence type="ECO:0000313" key="1">
    <source>
        <dbReference type="EMBL" id="OXU16515.1"/>
    </source>
</evidence>
<dbReference type="AlphaFoldDB" id="A0A232EDU0"/>
<dbReference type="EMBL" id="NNAY01005940">
    <property type="protein sequence ID" value="OXU16515.1"/>
    <property type="molecule type" value="Genomic_DNA"/>
</dbReference>
<sequence length="98" mass="11147">MSIFVSKLRSYKSVTKQFSRTVSNAIAFYFLQKLVSIQKAKATKTQLRRRSSYCARTRSLQAPLFLPFGGACARTGQLQSRVPMCLTRGNLHDVERNE</sequence>
<organism evidence="1 2">
    <name type="scientific">Trichomalopsis sarcophagae</name>
    <dbReference type="NCBI Taxonomy" id="543379"/>
    <lineage>
        <taxon>Eukaryota</taxon>
        <taxon>Metazoa</taxon>
        <taxon>Ecdysozoa</taxon>
        <taxon>Arthropoda</taxon>
        <taxon>Hexapoda</taxon>
        <taxon>Insecta</taxon>
        <taxon>Pterygota</taxon>
        <taxon>Neoptera</taxon>
        <taxon>Endopterygota</taxon>
        <taxon>Hymenoptera</taxon>
        <taxon>Apocrita</taxon>
        <taxon>Proctotrupomorpha</taxon>
        <taxon>Chalcidoidea</taxon>
        <taxon>Pteromalidae</taxon>
        <taxon>Pteromalinae</taxon>
        <taxon>Trichomalopsis</taxon>
    </lineage>
</organism>
<evidence type="ECO:0000313" key="2">
    <source>
        <dbReference type="Proteomes" id="UP000215335"/>
    </source>
</evidence>